<dbReference type="InterPro" id="IPR012925">
    <property type="entry name" value="TipAS_dom"/>
</dbReference>
<dbReference type="EMBL" id="PNGT01000005">
    <property type="protein sequence ID" value="PMC52289.1"/>
    <property type="molecule type" value="Genomic_DNA"/>
</dbReference>
<evidence type="ECO:0000256" key="2">
    <source>
        <dbReference type="SAM" id="Coils"/>
    </source>
</evidence>
<organism evidence="4 5">
    <name type="scientific">Gemella sanguinis</name>
    <dbReference type="NCBI Taxonomy" id="84135"/>
    <lineage>
        <taxon>Bacteria</taxon>
        <taxon>Bacillati</taxon>
        <taxon>Bacillota</taxon>
        <taxon>Bacilli</taxon>
        <taxon>Bacillales</taxon>
        <taxon>Gemellaceae</taxon>
        <taxon>Gemella</taxon>
    </lineage>
</organism>
<dbReference type="InterPro" id="IPR047057">
    <property type="entry name" value="MerR_fam"/>
</dbReference>
<dbReference type="InterPro" id="IPR036244">
    <property type="entry name" value="TipA-like_antibiotic-bd"/>
</dbReference>
<dbReference type="STRING" id="84135.GCA_001052115_01130"/>
<evidence type="ECO:0000259" key="3">
    <source>
        <dbReference type="PROSITE" id="PS50937"/>
    </source>
</evidence>
<keyword evidence="1" id="KW-0238">DNA-binding</keyword>
<dbReference type="SMART" id="SM00422">
    <property type="entry name" value="HTH_MERR"/>
    <property type="match status" value="1"/>
</dbReference>
<dbReference type="PANTHER" id="PTHR30204:SF96">
    <property type="entry name" value="CHROMOSOME-ANCHORING PROTEIN RACA"/>
    <property type="match status" value="1"/>
</dbReference>
<dbReference type="InterPro" id="IPR000551">
    <property type="entry name" value="MerR-type_HTH_dom"/>
</dbReference>
<comment type="caution">
    <text evidence="4">The sequence shown here is derived from an EMBL/GenBank/DDBJ whole genome shotgun (WGS) entry which is preliminary data.</text>
</comment>
<dbReference type="GO" id="GO:0003677">
    <property type="term" value="F:DNA binding"/>
    <property type="evidence" value="ECO:0007669"/>
    <property type="project" value="UniProtKB-KW"/>
</dbReference>
<dbReference type="Pfam" id="PF13411">
    <property type="entry name" value="MerR_1"/>
    <property type="match status" value="1"/>
</dbReference>
<sequence>MKINEVSKITGVSLRTLHYYDKIGLLVPAKLENGYREYSNDDLNKLQKILFYKYLNFKLSDIANIIKNNNDSLIILEEQHKLLLKEKKKIENVIKTIEKTIKDYKGEIHMTIEEKFEGFKKEDMKKYEIEAKDKYGEEIIEESKRRQKGQESKAEDDFNNTFKAFANYKKEELDITSDTVQKEVEKLYNHINKYGFDCSLEVFSYIGKGYYENQEFRNNINKFGEDVAEYISSSIKYYCNKNR</sequence>
<gene>
    <name evidence="4" type="ORF">CJ218_05480</name>
</gene>
<evidence type="ECO:0000313" key="4">
    <source>
        <dbReference type="EMBL" id="PMC52289.1"/>
    </source>
</evidence>
<dbReference type="PROSITE" id="PS50937">
    <property type="entry name" value="HTH_MERR_2"/>
    <property type="match status" value="1"/>
</dbReference>
<accession>A0A2N6SEI8</accession>
<dbReference type="CDD" id="cd01106">
    <property type="entry name" value="HTH_TipAL-Mta"/>
    <property type="match status" value="1"/>
</dbReference>
<reference evidence="4 5" key="1">
    <citation type="submission" date="2017-09" db="EMBL/GenBank/DDBJ databases">
        <title>Bacterial strain isolated from the female urinary microbiota.</title>
        <authorList>
            <person name="Thomas-White K."/>
            <person name="Kumar N."/>
            <person name="Forster S."/>
            <person name="Putonti C."/>
            <person name="Lawley T."/>
            <person name="Wolfe A.J."/>
        </authorList>
    </citation>
    <scope>NUCLEOTIDE SEQUENCE [LARGE SCALE GENOMIC DNA]</scope>
    <source>
        <strain evidence="4 5">UMB0186</strain>
    </source>
</reference>
<dbReference type="SUPFAM" id="SSF89082">
    <property type="entry name" value="Antibiotic binding domain of TipA-like multidrug resistance regulators"/>
    <property type="match status" value="1"/>
</dbReference>
<protein>
    <submittedName>
        <fullName evidence="4">MerR family transcriptional regulator</fullName>
    </submittedName>
</protein>
<dbReference type="PANTHER" id="PTHR30204">
    <property type="entry name" value="REDOX-CYCLING DRUG-SENSING TRANSCRIPTIONAL ACTIVATOR SOXR"/>
    <property type="match status" value="1"/>
</dbReference>
<dbReference type="Proteomes" id="UP000235670">
    <property type="component" value="Unassembled WGS sequence"/>
</dbReference>
<feature type="coiled-coil region" evidence="2">
    <location>
        <begin position="73"/>
        <end position="107"/>
    </location>
</feature>
<evidence type="ECO:0000313" key="5">
    <source>
        <dbReference type="Proteomes" id="UP000235670"/>
    </source>
</evidence>
<dbReference type="Gene3D" id="1.10.1660.10">
    <property type="match status" value="1"/>
</dbReference>
<dbReference type="RefSeq" id="WP_065378620.1">
    <property type="nucleotide sequence ID" value="NZ_CAUTAO010000004.1"/>
</dbReference>
<dbReference type="InterPro" id="IPR009061">
    <property type="entry name" value="DNA-bd_dom_put_sf"/>
</dbReference>
<evidence type="ECO:0000256" key="1">
    <source>
        <dbReference type="ARBA" id="ARBA00023125"/>
    </source>
</evidence>
<dbReference type="OrthoDB" id="9814833at2"/>
<keyword evidence="2" id="KW-0175">Coiled coil</keyword>
<proteinExistence type="predicted"/>
<dbReference type="SUPFAM" id="SSF46955">
    <property type="entry name" value="Putative DNA-binding domain"/>
    <property type="match status" value="1"/>
</dbReference>
<feature type="domain" description="HTH merR-type" evidence="3">
    <location>
        <begin position="1"/>
        <end position="68"/>
    </location>
</feature>
<dbReference type="AlphaFoldDB" id="A0A2N6SEI8"/>
<name>A0A2N6SEI8_9BACL</name>
<dbReference type="Pfam" id="PF07739">
    <property type="entry name" value="TipAS"/>
    <property type="match status" value="1"/>
</dbReference>
<dbReference type="GO" id="GO:0003700">
    <property type="term" value="F:DNA-binding transcription factor activity"/>
    <property type="evidence" value="ECO:0007669"/>
    <property type="project" value="InterPro"/>
</dbReference>
<dbReference type="Gene3D" id="1.10.490.50">
    <property type="entry name" value="Antibiotic binding domain of TipA-like multidrug resistance regulators"/>
    <property type="match status" value="1"/>
</dbReference>